<protein>
    <recommendedName>
        <fullName evidence="6">Peptidase S1 domain-containing protein</fullName>
    </recommendedName>
</protein>
<dbReference type="Gene3D" id="2.40.10.10">
    <property type="entry name" value="Trypsin-like serine proteases"/>
    <property type="match status" value="1"/>
</dbReference>
<comment type="similarity">
    <text evidence="5">Belongs to the peptidase S1 family. CLIP subfamily.</text>
</comment>
<evidence type="ECO:0000313" key="7">
    <source>
        <dbReference type="EMBL" id="KAK4878215.1"/>
    </source>
</evidence>
<dbReference type="InterPro" id="IPR001254">
    <property type="entry name" value="Trypsin_dom"/>
</dbReference>
<dbReference type="PRINTS" id="PR00722">
    <property type="entry name" value="CHYMOTRYPSIN"/>
</dbReference>
<proteinExistence type="inferred from homology"/>
<dbReference type="GO" id="GO:0004252">
    <property type="term" value="F:serine-type endopeptidase activity"/>
    <property type="evidence" value="ECO:0007669"/>
    <property type="project" value="InterPro"/>
</dbReference>
<dbReference type="Pfam" id="PF00089">
    <property type="entry name" value="Trypsin"/>
    <property type="match status" value="1"/>
</dbReference>
<keyword evidence="4" id="KW-1015">Disulfide bond</keyword>
<evidence type="ECO:0000259" key="6">
    <source>
        <dbReference type="PROSITE" id="PS50240"/>
    </source>
</evidence>
<evidence type="ECO:0000313" key="8">
    <source>
        <dbReference type="Proteomes" id="UP001353858"/>
    </source>
</evidence>
<sequence length="270" mass="29578">MTLQSFISITLFGKRHFYKEQIVTKLFIVILLNFCDSKVKNKRLMGSTDASINDHRYLLSLQGEHHYCGACILTESKGLTAAHCTEGRDPNILSVRAGSNHTEDGGELIQVSDVKPHPNFDLNTLAYDIAILILVTPITIGVRVNLPPVNQVVPEGATAVVAGWGAAKPNAGEPNAVHLQKIEINRITDEKCNSSYYGFFASSMFCFAAPNKGLCWGDHGSPLVHAGNQVGIVSWGYGCARPAYPGVYTKIANCEINSYIVQQINEENYY</sequence>
<reference evidence="8" key="1">
    <citation type="submission" date="2023-01" db="EMBL/GenBank/DDBJ databases">
        <title>Key to firefly adult light organ development and bioluminescence: homeobox transcription factors regulate luciferase expression and transportation to peroxisome.</title>
        <authorList>
            <person name="Fu X."/>
        </authorList>
    </citation>
    <scope>NUCLEOTIDE SEQUENCE [LARGE SCALE GENOMIC DNA]</scope>
</reference>
<evidence type="ECO:0000256" key="4">
    <source>
        <dbReference type="ARBA" id="ARBA00023157"/>
    </source>
</evidence>
<dbReference type="GO" id="GO:0006508">
    <property type="term" value="P:proteolysis"/>
    <property type="evidence" value="ECO:0007669"/>
    <property type="project" value="UniProtKB-KW"/>
</dbReference>
<dbReference type="EMBL" id="JARPUR010000004">
    <property type="protein sequence ID" value="KAK4878215.1"/>
    <property type="molecule type" value="Genomic_DNA"/>
</dbReference>
<dbReference type="PANTHER" id="PTHR24276">
    <property type="entry name" value="POLYSERASE-RELATED"/>
    <property type="match status" value="1"/>
</dbReference>
<keyword evidence="8" id="KW-1185">Reference proteome</keyword>
<keyword evidence="3" id="KW-0720">Serine protease</keyword>
<dbReference type="PROSITE" id="PS50240">
    <property type="entry name" value="TRYPSIN_DOM"/>
    <property type="match status" value="1"/>
</dbReference>
<dbReference type="FunFam" id="2.40.10.10:FF:000002">
    <property type="entry name" value="Transmembrane protease serine"/>
    <property type="match status" value="1"/>
</dbReference>
<evidence type="ECO:0000256" key="3">
    <source>
        <dbReference type="ARBA" id="ARBA00022825"/>
    </source>
</evidence>
<keyword evidence="2" id="KW-0378">Hydrolase</keyword>
<dbReference type="Proteomes" id="UP001353858">
    <property type="component" value="Unassembled WGS sequence"/>
</dbReference>
<dbReference type="SMART" id="SM00020">
    <property type="entry name" value="Tryp_SPc"/>
    <property type="match status" value="1"/>
</dbReference>
<dbReference type="PANTHER" id="PTHR24276:SF91">
    <property type="entry name" value="AT26814P-RELATED"/>
    <property type="match status" value="1"/>
</dbReference>
<dbReference type="PROSITE" id="PS00134">
    <property type="entry name" value="TRYPSIN_HIS"/>
    <property type="match status" value="1"/>
</dbReference>
<dbReference type="InterPro" id="IPR009003">
    <property type="entry name" value="Peptidase_S1_PA"/>
</dbReference>
<name>A0AAN7P1D5_9COLE</name>
<gene>
    <name evidence="7" type="ORF">RN001_010721</name>
</gene>
<dbReference type="InterPro" id="IPR018114">
    <property type="entry name" value="TRYPSIN_HIS"/>
</dbReference>
<comment type="caution">
    <text evidence="7">The sequence shown here is derived from an EMBL/GenBank/DDBJ whole genome shotgun (WGS) entry which is preliminary data.</text>
</comment>
<dbReference type="CDD" id="cd00190">
    <property type="entry name" value="Tryp_SPc"/>
    <property type="match status" value="1"/>
</dbReference>
<organism evidence="7 8">
    <name type="scientific">Aquatica leii</name>
    <dbReference type="NCBI Taxonomy" id="1421715"/>
    <lineage>
        <taxon>Eukaryota</taxon>
        <taxon>Metazoa</taxon>
        <taxon>Ecdysozoa</taxon>
        <taxon>Arthropoda</taxon>
        <taxon>Hexapoda</taxon>
        <taxon>Insecta</taxon>
        <taxon>Pterygota</taxon>
        <taxon>Neoptera</taxon>
        <taxon>Endopterygota</taxon>
        <taxon>Coleoptera</taxon>
        <taxon>Polyphaga</taxon>
        <taxon>Elateriformia</taxon>
        <taxon>Elateroidea</taxon>
        <taxon>Lampyridae</taxon>
        <taxon>Luciolinae</taxon>
        <taxon>Aquatica</taxon>
    </lineage>
</organism>
<keyword evidence="1" id="KW-0645">Protease</keyword>
<dbReference type="InterPro" id="IPR043504">
    <property type="entry name" value="Peptidase_S1_PA_chymotrypsin"/>
</dbReference>
<dbReference type="AlphaFoldDB" id="A0AAN7P1D5"/>
<dbReference type="InterPro" id="IPR050430">
    <property type="entry name" value="Peptidase_S1"/>
</dbReference>
<evidence type="ECO:0000256" key="2">
    <source>
        <dbReference type="ARBA" id="ARBA00022801"/>
    </source>
</evidence>
<evidence type="ECO:0000256" key="1">
    <source>
        <dbReference type="ARBA" id="ARBA00022670"/>
    </source>
</evidence>
<dbReference type="SUPFAM" id="SSF50494">
    <property type="entry name" value="Trypsin-like serine proteases"/>
    <property type="match status" value="1"/>
</dbReference>
<feature type="domain" description="Peptidase S1" evidence="6">
    <location>
        <begin position="44"/>
        <end position="265"/>
    </location>
</feature>
<dbReference type="InterPro" id="IPR001314">
    <property type="entry name" value="Peptidase_S1A"/>
</dbReference>
<evidence type="ECO:0000256" key="5">
    <source>
        <dbReference type="ARBA" id="ARBA00024195"/>
    </source>
</evidence>
<accession>A0AAN7P1D5</accession>